<dbReference type="EMBL" id="JRQD01000007">
    <property type="protein sequence ID" value="KGM05824.1"/>
    <property type="molecule type" value="Genomic_DNA"/>
</dbReference>
<feature type="transmembrane region" description="Helical" evidence="2">
    <location>
        <begin position="81"/>
        <end position="98"/>
    </location>
</feature>
<dbReference type="PANTHER" id="PTHR35813:SF1">
    <property type="entry name" value="INNER MEMBRANE PROTEIN YBAN"/>
    <property type="match status" value="1"/>
</dbReference>
<keyword evidence="1 2" id="KW-0472">Membrane</keyword>
<feature type="transmembrane region" description="Helical" evidence="2">
    <location>
        <begin position="7"/>
        <end position="27"/>
    </location>
</feature>
<organism evidence="3 4">
    <name type="scientific">Methylophaga thiooxydans</name>
    <dbReference type="NCBI Taxonomy" id="392484"/>
    <lineage>
        <taxon>Bacteria</taxon>
        <taxon>Pseudomonadati</taxon>
        <taxon>Pseudomonadota</taxon>
        <taxon>Gammaproteobacteria</taxon>
        <taxon>Thiotrichales</taxon>
        <taxon>Piscirickettsiaceae</taxon>
        <taxon>Methylophaga</taxon>
    </lineage>
</organism>
<dbReference type="STRING" id="392484.LP43_2386"/>
<evidence type="ECO:0000256" key="2">
    <source>
        <dbReference type="SAM" id="Phobius"/>
    </source>
</evidence>
<proteinExistence type="predicted"/>
<protein>
    <recommendedName>
        <fullName evidence="1">Inner membrane protein</fullName>
    </recommendedName>
</protein>
<accession>A0A0A0BFE2</accession>
<keyword evidence="1" id="KW-0997">Cell inner membrane</keyword>
<dbReference type="AlphaFoldDB" id="A0A0A0BFE2"/>
<dbReference type="PIRSF" id="PIRSF016789">
    <property type="entry name" value="DUF454"/>
    <property type="match status" value="1"/>
</dbReference>
<reference evidence="3 4" key="1">
    <citation type="submission" date="2014-09" db="EMBL/GenBank/DDBJ databases">
        <authorList>
            <person name="Grob C."/>
            <person name="Taubert M."/>
            <person name="Howat A.M."/>
            <person name="Burns O.J."/>
            <person name="Dixon J.L."/>
            <person name="Chen Y."/>
            <person name="Murrell J.C."/>
        </authorList>
    </citation>
    <scope>NUCLEOTIDE SEQUENCE [LARGE SCALE GENOMIC DNA]</scope>
    <source>
        <strain evidence="3">L4</strain>
    </source>
</reference>
<evidence type="ECO:0000313" key="4">
    <source>
        <dbReference type="Proteomes" id="UP000029999"/>
    </source>
</evidence>
<dbReference type="Proteomes" id="UP000029999">
    <property type="component" value="Unassembled WGS sequence"/>
</dbReference>
<keyword evidence="1" id="KW-1003">Cell membrane</keyword>
<comment type="caution">
    <text evidence="3">The sequence shown here is derived from an EMBL/GenBank/DDBJ whole genome shotgun (WGS) entry which is preliminary data.</text>
</comment>
<sequence>MRQKIKQYLFISLGWAFVVLGAIGAVVPLLPTTPFLILALACFAENSPRFHNMLLNHRWFGPALQQWEKNHTIRHSVKKKVYLLIIVTFGISITVLWGRPWLQLMLVGICLILLWFISRIKESEHLPP</sequence>
<comment type="subcellular location">
    <subcellularLocation>
        <location evidence="1">Cell inner membrane</location>
        <topology evidence="1">Multi-pass membrane protein</topology>
    </subcellularLocation>
</comment>
<feature type="transmembrane region" description="Helical" evidence="2">
    <location>
        <begin position="104"/>
        <end position="120"/>
    </location>
</feature>
<dbReference type="InterPro" id="IPR007401">
    <property type="entry name" value="DUF454"/>
</dbReference>
<dbReference type="RefSeq" id="WP_036315653.1">
    <property type="nucleotide sequence ID" value="NZ_JRQD01000007.1"/>
</dbReference>
<gene>
    <name evidence="3" type="ORF">LP43_2386</name>
</gene>
<keyword evidence="2" id="KW-0812">Transmembrane</keyword>
<evidence type="ECO:0000313" key="3">
    <source>
        <dbReference type="EMBL" id="KGM05824.1"/>
    </source>
</evidence>
<dbReference type="PANTHER" id="PTHR35813">
    <property type="entry name" value="INNER MEMBRANE PROTEIN YBAN"/>
    <property type="match status" value="1"/>
</dbReference>
<name>A0A0A0BFE2_9GAMM</name>
<evidence type="ECO:0000256" key="1">
    <source>
        <dbReference type="PIRNR" id="PIRNR016789"/>
    </source>
</evidence>
<dbReference type="Pfam" id="PF04304">
    <property type="entry name" value="DUF454"/>
    <property type="match status" value="1"/>
</dbReference>
<keyword evidence="2" id="KW-1133">Transmembrane helix</keyword>
<dbReference type="GO" id="GO:0005886">
    <property type="term" value="C:plasma membrane"/>
    <property type="evidence" value="ECO:0007669"/>
    <property type="project" value="UniProtKB-SubCell"/>
</dbReference>